<feature type="region of interest" description="Disordered" evidence="4">
    <location>
        <begin position="25"/>
        <end position="44"/>
    </location>
</feature>
<dbReference type="GO" id="GO:0005763">
    <property type="term" value="C:mitochondrial small ribosomal subunit"/>
    <property type="evidence" value="ECO:0007669"/>
    <property type="project" value="TreeGrafter"/>
</dbReference>
<keyword evidence="2" id="KW-0689">Ribosomal protein</keyword>
<sequence>MLPRLARSVPSSLCATVRTVTNGSHKPIAGYWPPTPPKPPQQAERTRMQGHQSLYAMFLAGVAKDSAAKLQTVAADGTVKPYTGLSDSPAKVWNNWEHNIKSLPRPNHTYSGRSFDVQRDFNSAFKALQKTLAANAFVYELRLTERHEKKGAKRRRLVSERWRRRFAHEVRKKVKLVQEIRARGA</sequence>
<dbReference type="EMBL" id="JAEVFJ010000019">
    <property type="protein sequence ID" value="KAH8099490.1"/>
    <property type="molecule type" value="Genomic_DNA"/>
</dbReference>
<dbReference type="PANTHER" id="PTHR41237:SF1">
    <property type="entry name" value="SMALL RIBOSOMAL SUBUNIT PROTEIN BS21M"/>
    <property type="match status" value="1"/>
</dbReference>
<keyword evidence="6" id="KW-1185">Reference proteome</keyword>
<dbReference type="PANTHER" id="PTHR41237">
    <property type="entry name" value="37S RIBOSOMAL PROTEIN MRP21, MITOCHONDRIAL"/>
    <property type="match status" value="1"/>
</dbReference>
<dbReference type="InterPro" id="IPR001911">
    <property type="entry name" value="Ribosomal_bS21"/>
</dbReference>
<reference evidence="5" key="1">
    <citation type="journal article" date="2021" name="New Phytol.">
        <title>Evolutionary innovations through gain and loss of genes in the ectomycorrhizal Boletales.</title>
        <authorList>
            <person name="Wu G."/>
            <person name="Miyauchi S."/>
            <person name="Morin E."/>
            <person name="Kuo A."/>
            <person name="Drula E."/>
            <person name="Varga T."/>
            <person name="Kohler A."/>
            <person name="Feng B."/>
            <person name="Cao Y."/>
            <person name="Lipzen A."/>
            <person name="Daum C."/>
            <person name="Hundley H."/>
            <person name="Pangilinan J."/>
            <person name="Johnson J."/>
            <person name="Barry K."/>
            <person name="LaButti K."/>
            <person name="Ng V."/>
            <person name="Ahrendt S."/>
            <person name="Min B."/>
            <person name="Choi I.G."/>
            <person name="Park H."/>
            <person name="Plett J.M."/>
            <person name="Magnuson J."/>
            <person name="Spatafora J.W."/>
            <person name="Nagy L.G."/>
            <person name="Henrissat B."/>
            <person name="Grigoriev I.V."/>
            <person name="Yang Z.L."/>
            <person name="Xu J."/>
            <person name="Martin F.M."/>
        </authorList>
    </citation>
    <scope>NUCLEOTIDE SEQUENCE</scope>
    <source>
        <strain evidence="5">KKN 215</strain>
    </source>
</reference>
<accession>A0A8K0UNN4</accession>
<gene>
    <name evidence="5" type="ORF">BXZ70DRAFT_228954</name>
</gene>
<keyword evidence="3" id="KW-0687">Ribonucleoprotein</keyword>
<evidence type="ECO:0000313" key="5">
    <source>
        <dbReference type="EMBL" id="KAH8099490.1"/>
    </source>
</evidence>
<evidence type="ECO:0000256" key="1">
    <source>
        <dbReference type="ARBA" id="ARBA00006640"/>
    </source>
</evidence>
<dbReference type="InterPro" id="IPR052837">
    <property type="entry name" value="Mitoribosomal_bS21"/>
</dbReference>
<dbReference type="OrthoDB" id="2501249at2759"/>
<dbReference type="AlphaFoldDB" id="A0A8K0UNN4"/>
<dbReference type="Pfam" id="PF01165">
    <property type="entry name" value="Ribosomal_S21"/>
    <property type="match status" value="1"/>
</dbReference>
<comment type="similarity">
    <text evidence="1">Belongs to the bacterial ribosomal protein bS21 family.</text>
</comment>
<comment type="caution">
    <text evidence="5">The sequence shown here is derived from an EMBL/GenBank/DDBJ whole genome shotgun (WGS) entry which is preliminary data.</text>
</comment>
<protein>
    <submittedName>
        <fullName evidence="5">Uncharacterized protein</fullName>
    </submittedName>
</protein>
<dbReference type="GO" id="GO:0003735">
    <property type="term" value="F:structural constituent of ribosome"/>
    <property type="evidence" value="ECO:0007669"/>
    <property type="project" value="InterPro"/>
</dbReference>
<evidence type="ECO:0000313" key="6">
    <source>
        <dbReference type="Proteomes" id="UP000813824"/>
    </source>
</evidence>
<evidence type="ECO:0000256" key="2">
    <source>
        <dbReference type="ARBA" id="ARBA00022980"/>
    </source>
</evidence>
<proteinExistence type="inferred from homology"/>
<dbReference type="Proteomes" id="UP000813824">
    <property type="component" value="Unassembled WGS sequence"/>
</dbReference>
<evidence type="ECO:0000256" key="3">
    <source>
        <dbReference type="ARBA" id="ARBA00023274"/>
    </source>
</evidence>
<evidence type="ECO:0000256" key="4">
    <source>
        <dbReference type="SAM" id="MobiDB-lite"/>
    </source>
</evidence>
<organism evidence="5 6">
    <name type="scientific">Cristinia sonorae</name>
    <dbReference type="NCBI Taxonomy" id="1940300"/>
    <lineage>
        <taxon>Eukaryota</taxon>
        <taxon>Fungi</taxon>
        <taxon>Dikarya</taxon>
        <taxon>Basidiomycota</taxon>
        <taxon>Agaricomycotina</taxon>
        <taxon>Agaricomycetes</taxon>
        <taxon>Agaricomycetidae</taxon>
        <taxon>Agaricales</taxon>
        <taxon>Pleurotineae</taxon>
        <taxon>Stephanosporaceae</taxon>
        <taxon>Cristinia</taxon>
    </lineage>
</organism>
<name>A0A8K0UNN4_9AGAR</name>
<dbReference type="GO" id="GO:0070124">
    <property type="term" value="P:mitochondrial translational initiation"/>
    <property type="evidence" value="ECO:0007669"/>
    <property type="project" value="TreeGrafter"/>
</dbReference>